<feature type="region of interest" description="Disordered" evidence="1">
    <location>
        <begin position="886"/>
        <end position="924"/>
    </location>
</feature>
<feature type="region of interest" description="Disordered" evidence="1">
    <location>
        <begin position="623"/>
        <end position="675"/>
    </location>
</feature>
<dbReference type="PANTHER" id="PTHR47185">
    <property type="entry name" value="PX DOMAIN-CONTAINING PROTEIN YPR097W"/>
    <property type="match status" value="1"/>
</dbReference>
<keyword evidence="4" id="KW-1185">Reference proteome</keyword>
<dbReference type="eggNOG" id="KOG2273">
    <property type="taxonomic scope" value="Eukaryota"/>
</dbReference>
<evidence type="ECO:0000313" key="4">
    <source>
        <dbReference type="Proteomes" id="UP000009131"/>
    </source>
</evidence>
<feature type="region of interest" description="Disordered" evidence="1">
    <location>
        <begin position="938"/>
        <end position="988"/>
    </location>
</feature>
<feature type="compositionally biased region" description="Basic and acidic residues" evidence="1">
    <location>
        <begin position="1"/>
        <end position="11"/>
    </location>
</feature>
<accession>G7E648</accession>
<protein>
    <recommendedName>
        <fullName evidence="2">PX domain-containing protein</fullName>
    </recommendedName>
</protein>
<dbReference type="Proteomes" id="UP000009131">
    <property type="component" value="Unassembled WGS sequence"/>
</dbReference>
<feature type="region of interest" description="Disordered" evidence="1">
    <location>
        <begin position="1"/>
        <end position="134"/>
    </location>
</feature>
<dbReference type="Pfam" id="PF12825">
    <property type="entry name" value="DUF3818"/>
    <property type="match status" value="1"/>
</dbReference>
<feature type="compositionally biased region" description="Polar residues" evidence="1">
    <location>
        <begin position="123"/>
        <end position="133"/>
    </location>
</feature>
<dbReference type="InterPro" id="IPR047168">
    <property type="entry name" value="LEC1-like"/>
</dbReference>
<gene>
    <name evidence="3" type="primary">Mo04992</name>
    <name evidence="3" type="ORF">E5Q_04992</name>
</gene>
<evidence type="ECO:0000259" key="2">
    <source>
        <dbReference type="Pfam" id="PF12825"/>
    </source>
</evidence>
<dbReference type="InterPro" id="IPR024554">
    <property type="entry name" value="LEC1-like_C"/>
</dbReference>
<sequence>MADFNETKYNEDEAISMSHDIEDEMDRDAKARAAVDDLAAYESDEETNRPTSELPSGRRSRATSVGSAHSGRSARSGRRSRTRTADSEADASQIYGDDARSIKSLKMAGSRPPSRSGRHERSMSGQSTATSLNADDRSEGYLFLHDSVDPALKPSFIEADGKKPDLKDGLAAPSVHGSYVSGGKDTIFTNYTFTGPAAGPPIDYIAQSDNFGPEQAWYFLRSLIGLEIAHEARYLWKLDDLSPMSPYDIEEETLRDGKPVALQAPILRYLIKNFLLTLPFVRDTTSLHDQSNPLSGRPESYLDDNATYTGDKLTGPVFWVEGLQPLMRAVHNLDLSEPVDQGRRSLSSILIGYYGKHMIERFIGTGLKLSSGETIGEVGAKGHRHSMLNPLINLQIPRQPGAGATVRPRSFGPGHVLASPGSPNQDGKKRTSRGLSMFFNRSGSRSSRPETPQSMVSSAPRQSVLAAPMTAAVLPAIADDDDERSSIAHSDITEPAPQQAPSGLVVTDDATDGAVTPRASPGPEVKLAGSASSDVIGGPEEPHKSEQLASSNAQEHHATIASEPAAEAESEGEEADVTYLPERTSSMRDPALARESNVRDSSSTTGGISAWVGGLFSAASANTAPIQEEDTKSPKMASSVDGTDTEGDTDYESIINASSDAGDDHVSAPAAPPIRGLTDVTNLQTHSNGYGSADDTSPTLVWTEGTKHGQKEIVPVPGKTEYLPERGSSMTKSGRLPAGSEWSAPMVLPDNLHSVENIGATNIDPEELARLPISVPLVPKSGHPWPWGAPVPFWKGTPVHRVEWGGFEADVIGVRKSAFGHSFIIRVRRPGRLDEYVLRDEAQFRKYLAALDKEFPVAHVRRIPSGKIRPEDDVVDGQALAATLAAKEKKPKAAAATSSAPAQQPAEPTPARTMPKKQSYGGSRLSLRLKEAARDGVKAPAASVAPDARTEASARAPATEVSRATGLNTLRAGSAASPSVTGVGSAMDQKAMPAHDALRRALRAWLRDTLSVRTVGHSKETAQFLLLGPISPKEADVKDIRRREVIDEARKAGRVQVAQGAAERTRAMQTFWHEASDEVINGDGLLAISEALRQSPTIEGLPTKYQKSIEWMRMGLAQGLYDLLCCGEHSAALFTKVKGLHAAFPWFLVRQAFKIPSTNLMAKALQDILLAKPFGNKSLLQRTLATVLEDDPTQLHQQIEACRARISSSVMCDKLTAFVYSSRDNKEMVRHHAEDNNLELVVAIVRGADMPRLDKFDLERILKAGKQYRAFMKKSPTPVAKATQDNPSIRLIFDLQIFLRLISRERDAQQIRGLMTEDSTAEALEVIIQPIFELIKRTYKTGNMSNALGDLQRFLDQLIIIVDALRSRIQDPQKAVRILARLLSRHQQALYTFLHFIHRDDTVIEEFFQWFWTITVFLRRGLAETIDLDALLPTETNDRNYLLDEIDDVVEYQRKKRTKQYEVMCRRYAGEIDGDDPVIVEGDGSGKSRLTPLVEPEIKSPRLVEIPRCIDAFRQAVSHIFSV</sequence>
<evidence type="ECO:0000256" key="1">
    <source>
        <dbReference type="SAM" id="MobiDB-lite"/>
    </source>
</evidence>
<feature type="domain" description="PX" evidence="2">
    <location>
        <begin position="1084"/>
        <end position="1419"/>
    </location>
</feature>
<feature type="region of interest" description="Disordered" evidence="1">
    <location>
        <begin position="399"/>
        <end position="463"/>
    </location>
</feature>
<dbReference type="GO" id="GO:0035091">
    <property type="term" value="F:phosphatidylinositol binding"/>
    <property type="evidence" value="ECO:0007669"/>
    <property type="project" value="TreeGrafter"/>
</dbReference>
<dbReference type="STRING" id="764103.G7E648"/>
<feature type="compositionally biased region" description="Polar residues" evidence="1">
    <location>
        <begin position="439"/>
        <end position="461"/>
    </location>
</feature>
<evidence type="ECO:0000313" key="3">
    <source>
        <dbReference type="EMBL" id="GAA98308.1"/>
    </source>
</evidence>
<dbReference type="PANTHER" id="PTHR47185:SF1">
    <property type="entry name" value="PX DOMAIN-CONTAINING PROTEIN YPR097W"/>
    <property type="match status" value="1"/>
</dbReference>
<dbReference type="OrthoDB" id="71672at2759"/>
<feature type="compositionally biased region" description="Low complexity" evidence="1">
    <location>
        <begin position="64"/>
        <end position="74"/>
    </location>
</feature>
<feature type="region of interest" description="Disordered" evidence="1">
    <location>
        <begin position="706"/>
        <end position="742"/>
    </location>
</feature>
<dbReference type="HOGENOM" id="CLU_247625_0_0_1"/>
<feature type="compositionally biased region" description="Acidic residues" evidence="1">
    <location>
        <begin position="566"/>
        <end position="576"/>
    </location>
</feature>
<feature type="compositionally biased region" description="Low complexity" evidence="1">
    <location>
        <begin position="893"/>
        <end position="911"/>
    </location>
</feature>
<proteinExistence type="predicted"/>
<dbReference type="OMA" id="QWAWTAS"/>
<name>G7E648_MIXOS</name>
<dbReference type="EMBL" id="BABT02000150">
    <property type="protein sequence ID" value="GAA98308.1"/>
    <property type="molecule type" value="Genomic_DNA"/>
</dbReference>
<dbReference type="RefSeq" id="XP_014569176.1">
    <property type="nucleotide sequence ID" value="XM_014713690.1"/>
</dbReference>
<comment type="caution">
    <text evidence="3">The sequence shown here is derived from an EMBL/GenBank/DDBJ whole genome shotgun (WGS) entry which is preliminary data.</text>
</comment>
<dbReference type="InParanoid" id="G7E648"/>
<reference evidence="3 4" key="1">
    <citation type="journal article" date="2011" name="J. Gen. Appl. Microbiol.">
        <title>Draft genome sequencing of the enigmatic basidiomycete Mixia osmundae.</title>
        <authorList>
            <person name="Nishida H."/>
            <person name="Nagatsuka Y."/>
            <person name="Sugiyama J."/>
        </authorList>
    </citation>
    <scope>NUCLEOTIDE SEQUENCE [LARGE SCALE GENOMIC DNA]</scope>
    <source>
        <strain evidence="4">CBS 9802 / IAM 14324 / JCM 22182 / KY 12970</strain>
    </source>
</reference>
<feature type="region of interest" description="Disordered" evidence="1">
    <location>
        <begin position="490"/>
        <end position="605"/>
    </location>
</feature>
<organism evidence="3 4">
    <name type="scientific">Mixia osmundae (strain CBS 9802 / IAM 14324 / JCM 22182 / KY 12970)</name>
    <dbReference type="NCBI Taxonomy" id="764103"/>
    <lineage>
        <taxon>Eukaryota</taxon>
        <taxon>Fungi</taxon>
        <taxon>Dikarya</taxon>
        <taxon>Basidiomycota</taxon>
        <taxon>Pucciniomycotina</taxon>
        <taxon>Mixiomycetes</taxon>
        <taxon>Mixiales</taxon>
        <taxon>Mixiaceae</taxon>
        <taxon>Mixia</taxon>
    </lineage>
</organism>
<reference evidence="3 4" key="2">
    <citation type="journal article" date="2012" name="Open Biol.">
        <title>Characteristics of nucleosomes and linker DNA regions on the genome of the basidiomycete Mixia osmundae revealed by mono- and dinucleosome mapping.</title>
        <authorList>
            <person name="Nishida H."/>
            <person name="Kondo S."/>
            <person name="Matsumoto T."/>
            <person name="Suzuki Y."/>
            <person name="Yoshikawa H."/>
            <person name="Taylor T.D."/>
            <person name="Sugiyama J."/>
        </authorList>
    </citation>
    <scope>NUCLEOTIDE SEQUENCE [LARGE SCALE GENOMIC DNA]</scope>
    <source>
        <strain evidence="4">CBS 9802 / IAM 14324 / JCM 22182 / KY 12970</strain>
    </source>
</reference>